<feature type="domain" description="HTH arsR-type" evidence="4">
    <location>
        <begin position="12"/>
        <end position="106"/>
    </location>
</feature>
<dbReference type="EMBL" id="LPXN01000149">
    <property type="protein sequence ID" value="KZD03052.1"/>
    <property type="molecule type" value="Genomic_DNA"/>
</dbReference>
<dbReference type="SUPFAM" id="SSF46785">
    <property type="entry name" value="Winged helix' DNA-binding domain"/>
    <property type="match status" value="1"/>
</dbReference>
<evidence type="ECO:0000256" key="3">
    <source>
        <dbReference type="ARBA" id="ARBA00023163"/>
    </source>
</evidence>
<accession>A0A154VP03</accession>
<dbReference type="InterPro" id="IPR051011">
    <property type="entry name" value="Metal_resp_trans_reg"/>
</dbReference>
<keyword evidence="2" id="KW-0238">DNA-binding</keyword>
<dbReference type="NCBIfam" id="NF033788">
    <property type="entry name" value="HTH_metalloreg"/>
    <property type="match status" value="1"/>
</dbReference>
<evidence type="ECO:0000256" key="2">
    <source>
        <dbReference type="ARBA" id="ARBA00023125"/>
    </source>
</evidence>
<dbReference type="SMART" id="SM00418">
    <property type="entry name" value="HTH_ARSR"/>
    <property type="match status" value="1"/>
</dbReference>
<dbReference type="PRINTS" id="PR00778">
    <property type="entry name" value="HTHARSR"/>
</dbReference>
<dbReference type="GO" id="GO:0003677">
    <property type="term" value="F:DNA binding"/>
    <property type="evidence" value="ECO:0007669"/>
    <property type="project" value="UniProtKB-KW"/>
</dbReference>
<dbReference type="InterPro" id="IPR001845">
    <property type="entry name" value="HTH_ArsR_DNA-bd_dom"/>
</dbReference>
<keyword evidence="1" id="KW-0805">Transcription regulation</keyword>
<dbReference type="PANTHER" id="PTHR43132">
    <property type="entry name" value="ARSENICAL RESISTANCE OPERON REPRESSOR ARSR-RELATED"/>
    <property type="match status" value="1"/>
</dbReference>
<dbReference type="Gene3D" id="1.10.10.10">
    <property type="entry name" value="Winged helix-like DNA-binding domain superfamily/Winged helix DNA-binding domain"/>
    <property type="match status" value="1"/>
</dbReference>
<reference evidence="5 6" key="1">
    <citation type="submission" date="2015-12" db="EMBL/GenBank/DDBJ databases">
        <title>Genome sequence of Oceanibaculum pacificum MCCC 1A02656.</title>
        <authorList>
            <person name="Lu L."/>
            <person name="Lai Q."/>
            <person name="Shao Z."/>
            <person name="Qian P."/>
        </authorList>
    </citation>
    <scope>NUCLEOTIDE SEQUENCE [LARGE SCALE GENOMIC DNA]</scope>
    <source>
        <strain evidence="5 6">MCCC 1A02656</strain>
    </source>
</reference>
<evidence type="ECO:0000313" key="6">
    <source>
        <dbReference type="Proteomes" id="UP000076400"/>
    </source>
</evidence>
<dbReference type="STRING" id="580166.AUP43_03245"/>
<protein>
    <recommendedName>
        <fullName evidence="4">HTH arsR-type domain-containing protein</fullName>
    </recommendedName>
</protein>
<evidence type="ECO:0000313" key="5">
    <source>
        <dbReference type="EMBL" id="KZD03052.1"/>
    </source>
</evidence>
<comment type="caution">
    <text evidence="5">The sequence shown here is derived from an EMBL/GenBank/DDBJ whole genome shotgun (WGS) entry which is preliminary data.</text>
</comment>
<dbReference type="CDD" id="cd00090">
    <property type="entry name" value="HTH_ARSR"/>
    <property type="match status" value="1"/>
</dbReference>
<organism evidence="5 6">
    <name type="scientific">Oceanibaculum pacificum</name>
    <dbReference type="NCBI Taxonomy" id="580166"/>
    <lineage>
        <taxon>Bacteria</taxon>
        <taxon>Pseudomonadati</taxon>
        <taxon>Pseudomonadota</taxon>
        <taxon>Alphaproteobacteria</taxon>
        <taxon>Rhodospirillales</taxon>
        <taxon>Oceanibaculaceae</taxon>
        <taxon>Oceanibaculum</taxon>
    </lineage>
</organism>
<dbReference type="RefSeq" id="WP_067559218.1">
    <property type="nucleotide sequence ID" value="NZ_LPXN01000149.1"/>
</dbReference>
<keyword evidence="3" id="KW-0804">Transcription</keyword>
<evidence type="ECO:0000256" key="1">
    <source>
        <dbReference type="ARBA" id="ARBA00023015"/>
    </source>
</evidence>
<dbReference type="Pfam" id="PF01022">
    <property type="entry name" value="HTH_5"/>
    <property type="match status" value="1"/>
</dbReference>
<gene>
    <name evidence="5" type="ORF">AUP43_03245</name>
</gene>
<dbReference type="InterPro" id="IPR036388">
    <property type="entry name" value="WH-like_DNA-bd_sf"/>
</dbReference>
<sequence>MSSAGIRSVDREDSRASLQRAKLLRGFADPSRLAILQALSDGPLSVGEIVGATGLSQPNASNHLRCLSECGLAVGEQRGRHVHYRLSDPRISRLLELMDEVLTNVAVGVEDCQSY</sequence>
<name>A0A154VP03_9PROT</name>
<dbReference type="AlphaFoldDB" id="A0A154VP03"/>
<dbReference type="OrthoDB" id="9790747at2"/>
<dbReference type="InterPro" id="IPR036390">
    <property type="entry name" value="WH_DNA-bd_sf"/>
</dbReference>
<proteinExistence type="predicted"/>
<dbReference type="Proteomes" id="UP000076400">
    <property type="component" value="Unassembled WGS sequence"/>
</dbReference>
<dbReference type="PROSITE" id="PS50987">
    <property type="entry name" value="HTH_ARSR_2"/>
    <property type="match status" value="1"/>
</dbReference>
<dbReference type="InterPro" id="IPR011991">
    <property type="entry name" value="ArsR-like_HTH"/>
</dbReference>
<dbReference type="PANTHER" id="PTHR43132:SF2">
    <property type="entry name" value="ARSENICAL RESISTANCE OPERON REPRESSOR ARSR-RELATED"/>
    <property type="match status" value="1"/>
</dbReference>
<keyword evidence="6" id="KW-1185">Reference proteome</keyword>
<dbReference type="GO" id="GO:0003700">
    <property type="term" value="F:DNA-binding transcription factor activity"/>
    <property type="evidence" value="ECO:0007669"/>
    <property type="project" value="InterPro"/>
</dbReference>
<evidence type="ECO:0000259" key="4">
    <source>
        <dbReference type="PROSITE" id="PS50987"/>
    </source>
</evidence>